<evidence type="ECO:0000313" key="2">
    <source>
        <dbReference type="Proteomes" id="UP001182304"/>
    </source>
</evidence>
<dbReference type="PANTHER" id="PTHR35862:SF3">
    <property type="entry name" value="FELS-2 PROPHAGE PROTEIN"/>
    <property type="match status" value="1"/>
</dbReference>
<name>A0AAW8VAE1_PASMD</name>
<organism evidence="1 2">
    <name type="scientific">Pasteurella multocida</name>
    <dbReference type="NCBI Taxonomy" id="747"/>
    <lineage>
        <taxon>Bacteria</taxon>
        <taxon>Pseudomonadati</taxon>
        <taxon>Pseudomonadota</taxon>
        <taxon>Gammaproteobacteria</taxon>
        <taxon>Pasteurellales</taxon>
        <taxon>Pasteurellaceae</taxon>
        <taxon>Pasteurella</taxon>
    </lineage>
</organism>
<dbReference type="Pfam" id="PF05954">
    <property type="entry name" value="Phage_GPD"/>
    <property type="match status" value="1"/>
</dbReference>
<accession>A0AAW8VAE1</accession>
<dbReference type="AlphaFoldDB" id="A0AAW8VAE1"/>
<evidence type="ECO:0000313" key="1">
    <source>
        <dbReference type="EMBL" id="MDT3453370.1"/>
    </source>
</evidence>
<protein>
    <submittedName>
        <fullName evidence="1">Phage late control D family protein</fullName>
    </submittedName>
</protein>
<gene>
    <name evidence="1" type="ORF">NQF69_11420</name>
</gene>
<dbReference type="Proteomes" id="UP001182304">
    <property type="component" value="Unassembled WGS sequence"/>
</dbReference>
<reference evidence="1" key="1">
    <citation type="submission" date="2022-07" db="EMBL/GenBank/DDBJ databases">
        <title>Sequence of Pasteurella multocoda 17BRD-035.</title>
        <authorList>
            <person name="Roy Chowdhury P."/>
            <person name="Alhamami T."/>
            <person name="Trott D.J."/>
            <person name="Djordvevic S.P."/>
        </authorList>
    </citation>
    <scope>NUCLEOTIDE SEQUENCE</scope>
    <source>
        <strain evidence="1">17BRD-035</strain>
    </source>
</reference>
<dbReference type="RefSeq" id="WP_016533196.1">
    <property type="nucleotide sequence ID" value="NZ_AP025519.1"/>
</dbReference>
<dbReference type="SUPFAM" id="SSF69279">
    <property type="entry name" value="Phage tail proteins"/>
    <property type="match status" value="1"/>
</dbReference>
<dbReference type="InterPro" id="IPR052726">
    <property type="entry name" value="Phage_Baseplate_Hub"/>
</dbReference>
<comment type="caution">
    <text evidence="1">The sequence shown here is derived from an EMBL/GenBank/DDBJ whole genome shotgun (WGS) entry which is preliminary data.</text>
</comment>
<sequence>MIIDELINATNHRKPAFRIIVKTKDDKKDITQLVTDRLINLTLTDNRGFEADLLDLELSDHDGKLAIPQRNATIEVAIGWKGKGLIEKGEFSVDEIQFSGTPDKLNIRARSADLKSTLSEKKERSFHKIKLGELVKQIAADNKLKEICADKFKSQLIEHIDQQNESDINLLSRIAEQYDAISTVKNGALLFIERGKAKTASGKAIPQITITKKSGDSYTFTINESDNYKAVRAYWHNLDNGKKGEVIIDENTDVQRVNRTTKKGKQSKLKKNVLVQTQPLTSDSEQIKTLRHTYKTEASAIQGAKAAFDKMKRGTASFSLTMAYGEPELMPEMPAELKGFKTEIDSSDWIITSVIHNITDSGFTSTIEFELKPEEQEKQLKKKEN</sequence>
<dbReference type="EMBL" id="JANIEN010000021">
    <property type="protein sequence ID" value="MDT3453370.1"/>
    <property type="molecule type" value="Genomic_DNA"/>
</dbReference>
<dbReference type="PANTHER" id="PTHR35862">
    <property type="entry name" value="FELS-2 PROPHAGE PROTEIN"/>
    <property type="match status" value="1"/>
</dbReference>
<proteinExistence type="predicted"/>